<proteinExistence type="predicted"/>
<dbReference type="Proteomes" id="UP000238650">
    <property type="component" value="Unassembled WGS sequence"/>
</dbReference>
<evidence type="ECO:0000313" key="4">
    <source>
        <dbReference type="Proteomes" id="UP000238650"/>
    </source>
</evidence>
<feature type="transmembrane region" description="Helical" evidence="2">
    <location>
        <begin position="12"/>
        <end position="30"/>
    </location>
</feature>
<organism evidence="3 4">
    <name type="scientific">Leucobacter massiliensis</name>
    <dbReference type="NCBI Taxonomy" id="1686285"/>
    <lineage>
        <taxon>Bacteria</taxon>
        <taxon>Bacillati</taxon>
        <taxon>Actinomycetota</taxon>
        <taxon>Actinomycetes</taxon>
        <taxon>Micrococcales</taxon>
        <taxon>Microbacteriaceae</taxon>
        <taxon>Leucobacter</taxon>
    </lineage>
</organism>
<feature type="coiled-coil region" evidence="1">
    <location>
        <begin position="281"/>
        <end position="325"/>
    </location>
</feature>
<protein>
    <submittedName>
        <fullName evidence="3">Uncharacterized protein</fullName>
    </submittedName>
</protein>
<evidence type="ECO:0000256" key="2">
    <source>
        <dbReference type="SAM" id="Phobius"/>
    </source>
</evidence>
<feature type="coiled-coil region" evidence="1">
    <location>
        <begin position="219"/>
        <end position="257"/>
    </location>
</feature>
<evidence type="ECO:0000256" key="1">
    <source>
        <dbReference type="SAM" id="Coils"/>
    </source>
</evidence>
<gene>
    <name evidence="3" type="ORF">B4915_03445</name>
</gene>
<evidence type="ECO:0000313" key="3">
    <source>
        <dbReference type="EMBL" id="PRI12124.1"/>
    </source>
</evidence>
<dbReference type="OrthoDB" id="9787474at2"/>
<keyword evidence="4" id="KW-1185">Reference proteome</keyword>
<sequence length="339" mass="38553">MASRARGRVTQLLAASVVLVLAAAVIVAVMHRQEIRDHFSGLGYEPTPRVEQLREDLSLTDAGDRIFLATRPTVDAGTEFNDRCAGVDHAEQGHVLGCYKEDRIHLFEVRDERIDGIVEVTAAHELLHAAYGRLGEGDRTALAERLRREYERLAEDDPELRERMSVYEHLSDGAFANELHSVLGTEVRELPPWLEEHFGRWLSDRDALVDRFVEYHSVFVALQDRADELQEEMSALREEVERRKADYDVAVDEFNAEANDFAARNGRAEFADDPEEFERIRSELDARRGELEEVLEGLQADIDRYNALREQLAALSEVSSELEQQLNSELAPVTTRPDE</sequence>
<dbReference type="AlphaFoldDB" id="A0A2S9QRA4"/>
<keyword evidence="2" id="KW-0812">Transmembrane</keyword>
<keyword evidence="1" id="KW-0175">Coiled coil</keyword>
<name>A0A2S9QRA4_9MICO</name>
<accession>A0A2S9QRA4</accession>
<keyword evidence="2" id="KW-1133">Transmembrane helix</keyword>
<dbReference type="EMBL" id="MWZD01000013">
    <property type="protein sequence ID" value="PRI12124.1"/>
    <property type="molecule type" value="Genomic_DNA"/>
</dbReference>
<keyword evidence="2" id="KW-0472">Membrane</keyword>
<reference evidence="3 4" key="1">
    <citation type="journal article" date="2017" name="New Microbes New Infect">
        <title>Genome sequence of 'Leucobacter massiliensis' sp. nov. isolated from human pharynx after travel to the 2014 Hajj.</title>
        <authorList>
            <person name="Leangapichart T."/>
            <person name="Gautret P."/>
            <person name="Nguyen T.T."/>
            <person name="Armstrong N."/>
            <person name="Rolain J.M."/>
        </authorList>
    </citation>
    <scope>NUCLEOTIDE SEQUENCE [LARGE SCALE GENOMIC DNA]</scope>
    <source>
        <strain evidence="3 4">122RC15</strain>
    </source>
</reference>
<comment type="caution">
    <text evidence="3">The sequence shown here is derived from an EMBL/GenBank/DDBJ whole genome shotgun (WGS) entry which is preliminary data.</text>
</comment>